<evidence type="ECO:0000313" key="1">
    <source>
        <dbReference type="EMBL" id="CAD9039334.1"/>
    </source>
</evidence>
<organism evidence="1">
    <name type="scientific">Eutreptiella gymnastica</name>
    <dbReference type="NCBI Taxonomy" id="73025"/>
    <lineage>
        <taxon>Eukaryota</taxon>
        <taxon>Discoba</taxon>
        <taxon>Euglenozoa</taxon>
        <taxon>Euglenida</taxon>
        <taxon>Spirocuta</taxon>
        <taxon>Euglenophyceae</taxon>
        <taxon>Eutreptiales</taxon>
        <taxon>Eutreptiaceae</taxon>
        <taxon>Eutreptiella</taxon>
    </lineage>
</organism>
<accession>A0A7S1JCA6</accession>
<gene>
    <name evidence="1" type="ORF">EGYM00392_LOCUS50499</name>
</gene>
<name>A0A7S1JCA6_9EUGL</name>
<sequence>MSTNKNSFFPPVFKVQGSLFQMGWRNNALRNDAIRLGMIIVGPGLTYLYVNSYFGNNPAGTARVMGTPVVNRGFRGFGRAMPWGNDCHLMGNTECHNEHGMWPDTGRLLTFGTSL</sequence>
<dbReference type="EMBL" id="HBGA01136269">
    <property type="protein sequence ID" value="CAD9039334.1"/>
    <property type="molecule type" value="Transcribed_RNA"/>
</dbReference>
<dbReference type="AlphaFoldDB" id="A0A7S1JCA6"/>
<reference evidence="1" key="1">
    <citation type="submission" date="2021-01" db="EMBL/GenBank/DDBJ databases">
        <authorList>
            <person name="Corre E."/>
            <person name="Pelletier E."/>
            <person name="Niang G."/>
            <person name="Scheremetjew M."/>
            <person name="Finn R."/>
            <person name="Kale V."/>
            <person name="Holt S."/>
            <person name="Cochrane G."/>
            <person name="Meng A."/>
            <person name="Brown T."/>
            <person name="Cohen L."/>
        </authorList>
    </citation>
    <scope>NUCLEOTIDE SEQUENCE</scope>
    <source>
        <strain evidence="1">NIES-381</strain>
    </source>
</reference>
<proteinExistence type="predicted"/>
<protein>
    <submittedName>
        <fullName evidence="1">Uncharacterized protein</fullName>
    </submittedName>
</protein>